<protein>
    <submittedName>
        <fullName evidence="2">Uncharacterized protein</fullName>
    </submittedName>
</protein>
<keyword evidence="1" id="KW-0472">Membrane</keyword>
<keyword evidence="1" id="KW-0812">Transmembrane</keyword>
<sequence length="42" mass="4723">KTQSQIVWITLNGGVIVLAYTLMPTNYCLQAIRNKRDIESIG</sequence>
<proteinExistence type="predicted"/>
<feature type="transmembrane region" description="Helical" evidence="1">
    <location>
        <begin position="6"/>
        <end position="29"/>
    </location>
</feature>
<reference evidence="2" key="1">
    <citation type="submission" date="2018-05" db="EMBL/GenBank/DDBJ databases">
        <authorList>
            <person name="Lanie J.A."/>
            <person name="Ng W.-L."/>
            <person name="Kazmierczak K.M."/>
            <person name="Andrzejewski T.M."/>
            <person name="Davidsen T.M."/>
            <person name="Wayne K.J."/>
            <person name="Tettelin H."/>
            <person name="Glass J.I."/>
            <person name="Rusch D."/>
            <person name="Podicherti R."/>
            <person name="Tsui H.-C.T."/>
            <person name="Winkler M.E."/>
        </authorList>
    </citation>
    <scope>NUCLEOTIDE SEQUENCE</scope>
</reference>
<evidence type="ECO:0000313" key="2">
    <source>
        <dbReference type="EMBL" id="SVC34092.1"/>
    </source>
</evidence>
<evidence type="ECO:0000256" key="1">
    <source>
        <dbReference type="SAM" id="Phobius"/>
    </source>
</evidence>
<dbReference type="EMBL" id="UINC01086019">
    <property type="protein sequence ID" value="SVC34092.1"/>
    <property type="molecule type" value="Genomic_DNA"/>
</dbReference>
<dbReference type="AlphaFoldDB" id="A0A382LG59"/>
<feature type="non-terminal residue" evidence="2">
    <location>
        <position position="1"/>
    </location>
</feature>
<name>A0A382LG59_9ZZZZ</name>
<organism evidence="2">
    <name type="scientific">marine metagenome</name>
    <dbReference type="NCBI Taxonomy" id="408172"/>
    <lineage>
        <taxon>unclassified sequences</taxon>
        <taxon>metagenomes</taxon>
        <taxon>ecological metagenomes</taxon>
    </lineage>
</organism>
<gene>
    <name evidence="2" type="ORF">METZ01_LOCUS286946</name>
</gene>
<accession>A0A382LG59</accession>
<keyword evidence="1" id="KW-1133">Transmembrane helix</keyword>